<comment type="caution">
    <text evidence="8">The sequence shown here is derived from an EMBL/GenBank/DDBJ whole genome shotgun (WGS) entry which is preliminary data.</text>
</comment>
<feature type="binding site" evidence="4">
    <location>
        <position position="202"/>
    </location>
    <ligand>
        <name>GTP</name>
        <dbReference type="ChEBI" id="CHEBI:37565"/>
    </ligand>
</feature>
<feature type="domain" description="Tubulin/FtsZ 2-layer sandwich" evidence="7">
    <location>
        <begin position="222"/>
        <end position="343"/>
    </location>
</feature>
<dbReference type="RefSeq" id="WP_132119232.1">
    <property type="nucleotide sequence ID" value="NZ_SMJU01000009.1"/>
</dbReference>
<dbReference type="Proteomes" id="UP000295706">
    <property type="component" value="Unassembled WGS sequence"/>
</dbReference>
<comment type="subunit">
    <text evidence="4">Homodimer. Polymerizes to form a dynamic ring structure in a strictly GTP-dependent manner. Interacts directly with several other division proteins.</text>
</comment>
<feature type="domain" description="Tubulin/FtsZ GTPase" evidence="6">
    <location>
        <begin position="27"/>
        <end position="220"/>
    </location>
</feature>
<feature type="binding site" evidence="4">
    <location>
        <position position="155"/>
    </location>
    <ligand>
        <name>GTP</name>
        <dbReference type="ChEBI" id="CHEBI:37565"/>
    </ligand>
</feature>
<dbReference type="PRINTS" id="PR00423">
    <property type="entry name" value="CELLDVISFTSZ"/>
</dbReference>
<dbReference type="InterPro" id="IPR000158">
    <property type="entry name" value="Cell_div_FtsZ"/>
</dbReference>
<name>A0A4R4K7S2_9BACT</name>
<dbReference type="InterPro" id="IPR024757">
    <property type="entry name" value="FtsZ_C"/>
</dbReference>
<dbReference type="SMART" id="SM00865">
    <property type="entry name" value="Tubulin_C"/>
    <property type="match status" value="1"/>
</dbReference>
<evidence type="ECO:0000313" key="8">
    <source>
        <dbReference type="EMBL" id="TDB63684.1"/>
    </source>
</evidence>
<dbReference type="GO" id="GO:0043093">
    <property type="term" value="P:FtsZ-dependent cytokinesis"/>
    <property type="evidence" value="ECO:0007669"/>
    <property type="project" value="UniProtKB-UniRule"/>
</dbReference>
<gene>
    <name evidence="4 8" type="primary">ftsZ</name>
    <name evidence="8" type="ORF">EZE20_15410</name>
</gene>
<keyword evidence="4 8" id="KW-0132">Cell division</keyword>
<reference evidence="8 9" key="1">
    <citation type="submission" date="2019-02" db="EMBL/GenBank/DDBJ databases">
        <title>Arundinibacter roseus gen. nov., sp. nov., a new member of the family Cytophagaceae.</title>
        <authorList>
            <person name="Szuroczki S."/>
            <person name="Khayer B."/>
            <person name="Sproer C."/>
            <person name="Toumi M."/>
            <person name="Szabo A."/>
            <person name="Felfoldi T."/>
            <person name="Schumann P."/>
            <person name="Toth E."/>
        </authorList>
    </citation>
    <scope>NUCLEOTIDE SEQUENCE [LARGE SCALE GENOMIC DNA]</scope>
    <source>
        <strain evidence="8 9">DMA-k-7a</strain>
    </source>
</reference>
<dbReference type="InterPro" id="IPR045061">
    <property type="entry name" value="FtsZ/CetZ"/>
</dbReference>
<dbReference type="GO" id="GO:0000917">
    <property type="term" value="P:division septum assembly"/>
    <property type="evidence" value="ECO:0007669"/>
    <property type="project" value="UniProtKB-KW"/>
</dbReference>
<protein>
    <recommendedName>
        <fullName evidence="4 5">Cell division protein FtsZ</fullName>
    </recommendedName>
</protein>
<sequence length="508" mass="56411">MNTNLLNALEQDYIVNGIEDRVAEPSIIKVIGVGGGGSNAVNYMFEKKIKDVEFAICNTDRQALLKSPVPNKIQLGASLTMGLGAGMDITRGREAALETIEEIKALLGGSTQMVFITAGMGGGTGTGAAPVIAQIAKEEMKLLTVSVVTAPYSWEGSSKKEQALEGIEQLKKYSDTVLVVLNDKLEELFEDMAITDAFAQADGILLNAVKSISEIITTSGNINTDFRDVEKVLKEAGQSVMGTAEVDGDNRAHEAIRKALDSPLLNDREITGAQRILVTLASSKRREATMKEQREIWKYILSQVGGEAHLFKLGTIIDDTLGDKLRVTVVAAGFDSVEPPIPGVKARRPTAELPVEEPPIVVIDEVEPEEPKEEKVEIIEEEVKEEPTILPQNFPNKVNSTPTSDFTPSPYIEQQQTNYIPIIHEHKQFPLHYDDQRVPQDSMSGRLEREDWSAEEYSRIKELVERFRDKKRINWDELDKGPAYRRSQIDLWRKPAIPAHEIEQIRLD</sequence>
<keyword evidence="4" id="KW-0717">Septation</keyword>
<dbReference type="GO" id="GO:0032153">
    <property type="term" value="C:cell division site"/>
    <property type="evidence" value="ECO:0007669"/>
    <property type="project" value="UniProtKB-UniRule"/>
</dbReference>
<dbReference type="InterPro" id="IPR003008">
    <property type="entry name" value="Tubulin_FtsZ_GTPase"/>
</dbReference>
<dbReference type="Pfam" id="PF00091">
    <property type="entry name" value="Tubulin"/>
    <property type="match status" value="1"/>
</dbReference>
<dbReference type="SUPFAM" id="SSF52490">
    <property type="entry name" value="Tubulin nucleotide-binding domain-like"/>
    <property type="match status" value="1"/>
</dbReference>
<organism evidence="8 9">
    <name type="scientific">Arundinibacter roseus</name>
    <dbReference type="NCBI Taxonomy" id="2070510"/>
    <lineage>
        <taxon>Bacteria</taxon>
        <taxon>Pseudomonadati</taxon>
        <taxon>Bacteroidota</taxon>
        <taxon>Cytophagia</taxon>
        <taxon>Cytophagales</taxon>
        <taxon>Spirosomataceae</taxon>
        <taxon>Arundinibacter</taxon>
    </lineage>
</organism>
<dbReference type="CDD" id="cd02201">
    <property type="entry name" value="FtsZ_type1"/>
    <property type="match status" value="1"/>
</dbReference>
<evidence type="ECO:0000256" key="3">
    <source>
        <dbReference type="ARBA" id="ARBA00023134"/>
    </source>
</evidence>
<dbReference type="AlphaFoldDB" id="A0A4R4K7S2"/>
<feature type="binding site" evidence="4">
    <location>
        <begin position="123"/>
        <end position="125"/>
    </location>
    <ligand>
        <name>GTP</name>
        <dbReference type="ChEBI" id="CHEBI:37565"/>
    </ligand>
</feature>
<keyword evidence="4" id="KW-0963">Cytoplasm</keyword>
<dbReference type="EMBL" id="SMJU01000009">
    <property type="protein sequence ID" value="TDB63684.1"/>
    <property type="molecule type" value="Genomic_DNA"/>
</dbReference>
<dbReference type="PANTHER" id="PTHR30314:SF3">
    <property type="entry name" value="MITOCHONDRIAL DIVISION PROTEIN FSZA"/>
    <property type="match status" value="1"/>
</dbReference>
<dbReference type="NCBIfam" id="TIGR00065">
    <property type="entry name" value="ftsZ"/>
    <property type="match status" value="1"/>
</dbReference>
<dbReference type="OrthoDB" id="9813375at2"/>
<dbReference type="InterPro" id="IPR008280">
    <property type="entry name" value="Tub_FtsZ_C"/>
</dbReference>
<keyword evidence="3 4" id="KW-0342">GTP-binding</keyword>
<dbReference type="SMART" id="SM00864">
    <property type="entry name" value="Tubulin"/>
    <property type="match status" value="1"/>
</dbReference>
<dbReference type="FunFam" id="3.40.50.1440:FF:000001">
    <property type="entry name" value="Cell division protein FtsZ"/>
    <property type="match status" value="1"/>
</dbReference>
<evidence type="ECO:0000259" key="6">
    <source>
        <dbReference type="SMART" id="SM00864"/>
    </source>
</evidence>
<dbReference type="InterPro" id="IPR018316">
    <property type="entry name" value="Tubulin/FtsZ_2-layer-sand-dom"/>
</dbReference>
<feature type="binding site" evidence="4">
    <location>
        <position position="159"/>
    </location>
    <ligand>
        <name>GTP</name>
        <dbReference type="ChEBI" id="CHEBI:37565"/>
    </ligand>
</feature>
<dbReference type="HAMAP" id="MF_00909">
    <property type="entry name" value="FtsZ"/>
    <property type="match status" value="1"/>
</dbReference>
<keyword evidence="4" id="KW-0131">Cell cycle</keyword>
<feature type="binding site" evidence="4">
    <location>
        <begin position="35"/>
        <end position="39"/>
    </location>
    <ligand>
        <name>GTP</name>
        <dbReference type="ChEBI" id="CHEBI:37565"/>
    </ligand>
</feature>
<dbReference type="GO" id="GO:0051258">
    <property type="term" value="P:protein polymerization"/>
    <property type="evidence" value="ECO:0007669"/>
    <property type="project" value="UniProtKB-UniRule"/>
</dbReference>
<proteinExistence type="inferred from homology"/>
<dbReference type="SUPFAM" id="SSF55307">
    <property type="entry name" value="Tubulin C-terminal domain-like"/>
    <property type="match status" value="1"/>
</dbReference>
<evidence type="ECO:0000259" key="7">
    <source>
        <dbReference type="SMART" id="SM00865"/>
    </source>
</evidence>
<evidence type="ECO:0000256" key="2">
    <source>
        <dbReference type="ARBA" id="ARBA00022741"/>
    </source>
</evidence>
<evidence type="ECO:0000256" key="5">
    <source>
        <dbReference type="NCBIfam" id="TIGR00065"/>
    </source>
</evidence>
<dbReference type="PANTHER" id="PTHR30314">
    <property type="entry name" value="CELL DIVISION PROTEIN FTSZ-RELATED"/>
    <property type="match status" value="1"/>
</dbReference>
<evidence type="ECO:0000313" key="9">
    <source>
        <dbReference type="Proteomes" id="UP000295706"/>
    </source>
</evidence>
<dbReference type="GO" id="GO:0003924">
    <property type="term" value="F:GTPase activity"/>
    <property type="evidence" value="ECO:0007669"/>
    <property type="project" value="UniProtKB-UniRule"/>
</dbReference>
<accession>A0A4R4K7S2</accession>
<dbReference type="InterPro" id="IPR036525">
    <property type="entry name" value="Tubulin/FtsZ_GTPase_sf"/>
</dbReference>
<dbReference type="Gene3D" id="3.40.50.1440">
    <property type="entry name" value="Tubulin/FtsZ, GTPase domain"/>
    <property type="match status" value="1"/>
</dbReference>
<evidence type="ECO:0000256" key="4">
    <source>
        <dbReference type="HAMAP-Rule" id="MF_00909"/>
    </source>
</evidence>
<keyword evidence="2 4" id="KW-0547">Nucleotide-binding</keyword>
<comment type="function">
    <text evidence="4">Essential cell division protein that forms a contractile ring structure (Z ring) at the future cell division site. The regulation of the ring assembly controls the timing and the location of cell division. One of the functions of the FtsZ ring is to recruit other cell division proteins to the septum to produce a new cell wall between the dividing cells. Binds GTP and shows GTPase activity.</text>
</comment>
<comment type="similarity">
    <text evidence="1 4">Belongs to the FtsZ family.</text>
</comment>
<dbReference type="GO" id="GO:0005525">
    <property type="term" value="F:GTP binding"/>
    <property type="evidence" value="ECO:0007669"/>
    <property type="project" value="UniProtKB-UniRule"/>
</dbReference>
<dbReference type="Pfam" id="PF12327">
    <property type="entry name" value="FtsZ_C"/>
    <property type="match status" value="1"/>
</dbReference>
<comment type="subcellular location">
    <subcellularLocation>
        <location evidence="4">Cytoplasm</location>
    </subcellularLocation>
    <text evidence="4">Assembles at midcell at the inner surface of the cytoplasmic membrane.</text>
</comment>
<dbReference type="GO" id="GO:0005737">
    <property type="term" value="C:cytoplasm"/>
    <property type="evidence" value="ECO:0007669"/>
    <property type="project" value="UniProtKB-SubCell"/>
</dbReference>
<keyword evidence="9" id="KW-1185">Reference proteome</keyword>
<evidence type="ECO:0000256" key="1">
    <source>
        <dbReference type="ARBA" id="ARBA00009690"/>
    </source>
</evidence>